<dbReference type="AlphaFoldDB" id="A0A0F9HEE2"/>
<organism evidence="1">
    <name type="scientific">marine sediment metagenome</name>
    <dbReference type="NCBI Taxonomy" id="412755"/>
    <lineage>
        <taxon>unclassified sequences</taxon>
        <taxon>metagenomes</taxon>
        <taxon>ecological metagenomes</taxon>
    </lineage>
</organism>
<reference evidence="1" key="1">
    <citation type="journal article" date="2015" name="Nature">
        <title>Complex archaea that bridge the gap between prokaryotes and eukaryotes.</title>
        <authorList>
            <person name="Spang A."/>
            <person name="Saw J.H."/>
            <person name="Jorgensen S.L."/>
            <person name="Zaremba-Niedzwiedzka K."/>
            <person name="Martijn J."/>
            <person name="Lind A.E."/>
            <person name="van Eijk R."/>
            <person name="Schleper C."/>
            <person name="Guy L."/>
            <person name="Ettema T.J."/>
        </authorList>
    </citation>
    <scope>NUCLEOTIDE SEQUENCE</scope>
</reference>
<evidence type="ECO:0000313" key="1">
    <source>
        <dbReference type="EMBL" id="KKM13796.1"/>
    </source>
</evidence>
<gene>
    <name evidence="1" type="ORF">LCGC14_1712610</name>
</gene>
<protein>
    <submittedName>
        <fullName evidence="1">Uncharacterized protein</fullName>
    </submittedName>
</protein>
<name>A0A0F9HEE2_9ZZZZ</name>
<accession>A0A0F9HEE2</accession>
<sequence>MDSTWQLQKSRRQKQKQKQIEKKICRDCDSLLCLPKSCNVICTSDFENRFLGNKNIVCSFGQDSCHRFHCQDLLEIQYHYILFSCKNIGNAYAYLGKIENIITFPPKLTFQITILGYRQTESDSLWLDRLWTSQIIEMKDIGYFKFRSPKICI</sequence>
<dbReference type="EMBL" id="LAZR01015297">
    <property type="protein sequence ID" value="KKM13796.1"/>
    <property type="molecule type" value="Genomic_DNA"/>
</dbReference>
<comment type="caution">
    <text evidence="1">The sequence shown here is derived from an EMBL/GenBank/DDBJ whole genome shotgun (WGS) entry which is preliminary data.</text>
</comment>
<proteinExistence type="predicted"/>